<accession>A0A1Q2MER7</accession>
<protein>
    <submittedName>
        <fullName evidence="1">Uncharacterized protein</fullName>
    </submittedName>
</protein>
<proteinExistence type="predicted"/>
<dbReference type="RefSeq" id="WP_146683359.1">
    <property type="nucleotide sequence ID" value="NZ_CP019646.1"/>
</dbReference>
<organism evidence="1 2">
    <name type="scientific">Limihaloglobus sulfuriphilus</name>
    <dbReference type="NCBI Taxonomy" id="1851148"/>
    <lineage>
        <taxon>Bacteria</taxon>
        <taxon>Pseudomonadati</taxon>
        <taxon>Planctomycetota</taxon>
        <taxon>Phycisphaerae</taxon>
        <taxon>Sedimentisphaerales</taxon>
        <taxon>Sedimentisphaeraceae</taxon>
        <taxon>Limihaloglobus</taxon>
    </lineage>
</organism>
<dbReference type="OrthoDB" id="248009at2"/>
<dbReference type="KEGG" id="pbas:SMSP2_01514"/>
<gene>
    <name evidence="1" type="ORF">SMSP2_01514</name>
</gene>
<sequence length="785" mass="79579">MKNFFVIIMLAVSIPCLAIVNYWTNGDGDRDFNNGLNWLDVPADVVWTADDDFYIDSADPDSPILNGDLTGGDVRLGTIGVPADFTIAGGVSSFTTYQHGFAADSDTQFFLTGGDVTVSGYFTVGNQGEAYCEISGGSLYINRGQLAQNPGSTGSFLISGGSFTSETYFRTWDGTGTITATGGTITAASMAFGDGDVGANGTFSVSGTAEVNVSGSMLVGDEGYGVIDLSGGSISADTLTAAGQSNPESQGEINISGGSFDVTEFFTIGNSGTASANVSDGVLNVNRMMLAQSSTADAAFNLTGGEVNILGGYLTVGSSGLATLDISGGALNGNRLNIGVDEGGNGTVALSGGQLNIETYIEVGRDGTAKFSILGDAAGINSESCYFGPLSTTEMALNGSAGIGSGIQACGFNEGIALIYEGAVFDPYFMTGTDAAGQYLAAASSEPMTYYAAGVDPELEDPALITGDISDMLSTAAVSAGWSAEIVGAGSGTAIILTSPVAGTSQVWNSGADTLNSSATVDTAIVGDDAAASLAVTTGADAACTNLTIAAQGTSVADVSMDGGSVNVASTMVVGDEGNAALAMSGGTLSAGHLIAASGETSEAYIELSGSANLNVDGLLAIGENADMMVSGTTTAVNAKNLTAAEGSNMTFQLDSALGIGNGIVLSGNAVLEGTITPEFIGERPADGVYTLIRAEGSIYVGDSMDIDNVFVSYEVVEAGDYNELQVTFFTPESCEDVIATGFALVGDLNEDCEVNLQDVAVMSTKWLLCNDPDPNRPECDWQIK</sequence>
<evidence type="ECO:0000313" key="2">
    <source>
        <dbReference type="Proteomes" id="UP000188181"/>
    </source>
</evidence>
<dbReference type="STRING" id="1851148.SMSP2_01514"/>
<evidence type="ECO:0000313" key="1">
    <source>
        <dbReference type="EMBL" id="AQQ71149.1"/>
    </source>
</evidence>
<keyword evidence="2" id="KW-1185">Reference proteome</keyword>
<dbReference type="AlphaFoldDB" id="A0A1Q2MER7"/>
<reference evidence="2" key="1">
    <citation type="submission" date="2017-02" db="EMBL/GenBank/DDBJ databases">
        <title>Comparative genomics and description of representatives of a novel lineage of planctomycetes thriving in anoxic sediments.</title>
        <authorList>
            <person name="Spring S."/>
            <person name="Bunk B."/>
            <person name="Sproer C."/>
        </authorList>
    </citation>
    <scope>NUCLEOTIDE SEQUENCE [LARGE SCALE GENOMIC DNA]</scope>
    <source>
        <strain evidence="2">SM-Chi-D1</strain>
    </source>
</reference>
<dbReference type="Proteomes" id="UP000188181">
    <property type="component" value="Chromosome"/>
</dbReference>
<name>A0A1Q2MER7_9BACT</name>
<dbReference type="EMBL" id="CP019646">
    <property type="protein sequence ID" value="AQQ71149.1"/>
    <property type="molecule type" value="Genomic_DNA"/>
</dbReference>